<feature type="region of interest" description="Disordered" evidence="1">
    <location>
        <begin position="89"/>
        <end position="159"/>
    </location>
</feature>
<proteinExistence type="predicted"/>
<protein>
    <recommendedName>
        <fullName evidence="4">N-acetyltransferase domain-containing protein</fullName>
    </recommendedName>
</protein>
<sequence>MPIEFREVRWEEIDEALAFANGLGGDIAKPALRHQLSLVATNSEKAILGSALHESAADGRRLIHIHLKPDTHPGLGRLLIDRALRKSEGADVTTATVKIHHEEAEQTTWSSTDWLSRLRPTTPPALSSDEQPDPAEASEESEQVPAEPVSPENDTADAA</sequence>
<evidence type="ECO:0008006" key="4">
    <source>
        <dbReference type="Google" id="ProtNLM"/>
    </source>
</evidence>
<evidence type="ECO:0000256" key="1">
    <source>
        <dbReference type="SAM" id="MobiDB-lite"/>
    </source>
</evidence>
<dbReference type="RefSeq" id="WP_184677496.1">
    <property type="nucleotide sequence ID" value="NZ_JACHGY010000001.1"/>
</dbReference>
<evidence type="ECO:0000313" key="3">
    <source>
        <dbReference type="Proteomes" id="UP000541810"/>
    </source>
</evidence>
<dbReference type="EMBL" id="JACHGY010000001">
    <property type="protein sequence ID" value="MBB6429945.1"/>
    <property type="molecule type" value="Genomic_DNA"/>
</dbReference>
<accession>A0A7X0LK08</accession>
<gene>
    <name evidence="2" type="ORF">HNQ40_001751</name>
</gene>
<organism evidence="2 3">
    <name type="scientific">Algisphaera agarilytica</name>
    <dbReference type="NCBI Taxonomy" id="1385975"/>
    <lineage>
        <taxon>Bacteria</taxon>
        <taxon>Pseudomonadati</taxon>
        <taxon>Planctomycetota</taxon>
        <taxon>Phycisphaerae</taxon>
        <taxon>Phycisphaerales</taxon>
        <taxon>Phycisphaeraceae</taxon>
        <taxon>Algisphaera</taxon>
    </lineage>
</organism>
<reference evidence="2 3" key="1">
    <citation type="submission" date="2020-08" db="EMBL/GenBank/DDBJ databases">
        <title>Genomic Encyclopedia of Type Strains, Phase IV (KMG-IV): sequencing the most valuable type-strain genomes for metagenomic binning, comparative biology and taxonomic classification.</title>
        <authorList>
            <person name="Goeker M."/>
        </authorList>
    </citation>
    <scope>NUCLEOTIDE SEQUENCE [LARGE SCALE GENOMIC DNA]</scope>
    <source>
        <strain evidence="2 3">DSM 103725</strain>
    </source>
</reference>
<dbReference type="Proteomes" id="UP000541810">
    <property type="component" value="Unassembled WGS sequence"/>
</dbReference>
<feature type="compositionally biased region" description="Acidic residues" evidence="1">
    <location>
        <begin position="130"/>
        <end position="142"/>
    </location>
</feature>
<keyword evidence="3" id="KW-1185">Reference proteome</keyword>
<name>A0A7X0LK08_9BACT</name>
<comment type="caution">
    <text evidence="2">The sequence shown here is derived from an EMBL/GenBank/DDBJ whole genome shotgun (WGS) entry which is preliminary data.</text>
</comment>
<evidence type="ECO:0000313" key="2">
    <source>
        <dbReference type="EMBL" id="MBB6429945.1"/>
    </source>
</evidence>
<dbReference type="AlphaFoldDB" id="A0A7X0LK08"/>